<keyword evidence="2 6" id="KW-0288">FMN</keyword>
<dbReference type="InterPro" id="IPR051260">
    <property type="entry name" value="Diverse_substr_monoxygenases"/>
</dbReference>
<name>A0A0B1YX41_9PSED</name>
<organism evidence="8 9">
    <name type="scientific">Pseudomonas frederiksbergensis</name>
    <dbReference type="NCBI Taxonomy" id="104087"/>
    <lineage>
        <taxon>Bacteria</taxon>
        <taxon>Pseudomonadati</taxon>
        <taxon>Pseudomonadota</taxon>
        <taxon>Gammaproteobacteria</taxon>
        <taxon>Pseudomonadales</taxon>
        <taxon>Pseudomonadaceae</taxon>
        <taxon>Pseudomonas</taxon>
    </lineage>
</organism>
<dbReference type="RefSeq" id="WP_039594334.1">
    <property type="nucleotide sequence ID" value="NZ_JQGJ02000027.1"/>
</dbReference>
<dbReference type="InterPro" id="IPR011251">
    <property type="entry name" value="Luciferase-like_dom"/>
</dbReference>
<dbReference type="PIRSF" id="PIRSF000337">
    <property type="entry name" value="NTA_MOA"/>
    <property type="match status" value="1"/>
</dbReference>
<feature type="binding site" evidence="6">
    <location>
        <position position="221"/>
    </location>
    <ligand>
        <name>FMN</name>
        <dbReference type="ChEBI" id="CHEBI:58210"/>
    </ligand>
</feature>
<dbReference type="CDD" id="cd01095">
    <property type="entry name" value="Nitrilotriacetate_monoxgenase"/>
    <property type="match status" value="1"/>
</dbReference>
<dbReference type="InterPro" id="IPR036661">
    <property type="entry name" value="Luciferase-like_sf"/>
</dbReference>
<protein>
    <submittedName>
        <fullName evidence="8">Monooxygenase</fullName>
    </submittedName>
</protein>
<dbReference type="Pfam" id="PF00296">
    <property type="entry name" value="Bac_luciferase"/>
    <property type="match status" value="1"/>
</dbReference>
<evidence type="ECO:0000256" key="2">
    <source>
        <dbReference type="ARBA" id="ARBA00022643"/>
    </source>
</evidence>
<keyword evidence="3" id="KW-0560">Oxidoreductase</keyword>
<evidence type="ECO:0000256" key="3">
    <source>
        <dbReference type="ARBA" id="ARBA00023002"/>
    </source>
</evidence>
<feature type="domain" description="Luciferase-like" evidence="7">
    <location>
        <begin position="39"/>
        <end position="380"/>
    </location>
</feature>
<dbReference type="NCBIfam" id="TIGR03860">
    <property type="entry name" value="FMN_nitrolo"/>
    <property type="match status" value="1"/>
</dbReference>
<gene>
    <name evidence="8" type="ORF">JZ00_27830</name>
</gene>
<dbReference type="GO" id="GO:0004497">
    <property type="term" value="F:monooxygenase activity"/>
    <property type="evidence" value="ECO:0007669"/>
    <property type="project" value="UniProtKB-KW"/>
</dbReference>
<proteinExistence type="inferred from homology"/>
<feature type="binding site" evidence="6">
    <location>
        <position position="151"/>
    </location>
    <ligand>
        <name>FMN</name>
        <dbReference type="ChEBI" id="CHEBI:58210"/>
    </ligand>
</feature>
<accession>A0A0B1YX41</accession>
<feature type="binding site" evidence="6">
    <location>
        <position position="97"/>
    </location>
    <ligand>
        <name>FMN</name>
        <dbReference type="ChEBI" id="CHEBI:58210"/>
    </ligand>
</feature>
<dbReference type="GO" id="GO:0016705">
    <property type="term" value="F:oxidoreductase activity, acting on paired donors, with incorporation or reduction of molecular oxygen"/>
    <property type="evidence" value="ECO:0007669"/>
    <property type="project" value="InterPro"/>
</dbReference>
<evidence type="ECO:0000256" key="5">
    <source>
        <dbReference type="ARBA" id="ARBA00033748"/>
    </source>
</evidence>
<dbReference type="AlphaFoldDB" id="A0A0B1YX41"/>
<feature type="binding site" evidence="6">
    <location>
        <position position="57"/>
    </location>
    <ligand>
        <name>FMN</name>
        <dbReference type="ChEBI" id="CHEBI:58210"/>
    </ligand>
</feature>
<dbReference type="SUPFAM" id="SSF51679">
    <property type="entry name" value="Bacterial luciferase-like"/>
    <property type="match status" value="1"/>
</dbReference>
<evidence type="ECO:0000256" key="6">
    <source>
        <dbReference type="PIRSR" id="PIRSR000337-1"/>
    </source>
</evidence>
<dbReference type="EMBL" id="JQGJ01000030">
    <property type="protein sequence ID" value="KHK61551.1"/>
    <property type="molecule type" value="Genomic_DNA"/>
</dbReference>
<dbReference type="Proteomes" id="UP000030949">
    <property type="component" value="Unassembled WGS sequence"/>
</dbReference>
<dbReference type="InterPro" id="IPR016215">
    <property type="entry name" value="NTA_MOA"/>
</dbReference>
<keyword evidence="4 8" id="KW-0503">Monooxygenase</keyword>
<evidence type="ECO:0000256" key="4">
    <source>
        <dbReference type="ARBA" id="ARBA00023033"/>
    </source>
</evidence>
<comment type="similarity">
    <text evidence="5">Belongs to the NtaA/SnaA/DszA monooxygenase family.</text>
</comment>
<dbReference type="PANTHER" id="PTHR30011:SF16">
    <property type="entry name" value="C2H2 FINGER DOMAIN TRANSCRIPTION FACTOR (EUROFUNG)-RELATED"/>
    <property type="match status" value="1"/>
</dbReference>
<reference evidence="9" key="1">
    <citation type="submission" date="2015-03" db="EMBL/GenBank/DDBJ databases">
        <title>Pseudomonas frederiksbergensis hydrocarbon degrader.</title>
        <authorList>
            <person name="Brown L.M."/>
            <person name="Ruiz O.N."/>
            <person name="Mueller S."/>
            <person name="Gunasekera T.S."/>
        </authorList>
    </citation>
    <scope>NUCLEOTIDE SEQUENCE [LARGE SCALE GENOMIC DNA]</scope>
    <source>
        <strain evidence="9">SI8</strain>
    </source>
</reference>
<sequence length="430" mass="47470">MSKQMHLVAYLMTGPTSHHHGMWRHPETENRFLELSWWESLAQTLEQGKFDAFFFADSVSFLHPTLMARGGQISLLDPVPVASAMARATKHIGVGVTFSTSFVPPYGIARQLGTLNLLSGGRVAWNVVTSVSDREAKVFGIDKLPPRNERYDRAEEVLNTCINLWDSWSPDALVVDKTSGEFIDKTKVRRTVMSGKYVGTDGVFSVPPSDQGRPVIMQAGSSPRGRDFAAQYAEVIFTLQHSLPDMQEFYKDIKERMAKFGRSPDECAILTSVDPIIGETEAIAREKQQYINSLVDAEVAIALASGHVGVDLNEFDLDAPVNDIVVEEGSRGSLEVILQGARSENLSLRDAARRFATSESCPQVVGTPESVADQLQAYFEGKGCDGFILTPTTMPGSFEDFTRAVVPILQERGVFRKEYPGTTLRETLRA</sequence>
<evidence type="ECO:0000259" key="7">
    <source>
        <dbReference type="Pfam" id="PF00296"/>
    </source>
</evidence>
<keyword evidence="1 6" id="KW-0285">Flavoprotein</keyword>
<evidence type="ECO:0000313" key="8">
    <source>
        <dbReference type="EMBL" id="KHK61551.1"/>
    </source>
</evidence>
<dbReference type="PANTHER" id="PTHR30011">
    <property type="entry name" value="ALKANESULFONATE MONOOXYGENASE-RELATED"/>
    <property type="match status" value="1"/>
</dbReference>
<evidence type="ECO:0000256" key="1">
    <source>
        <dbReference type="ARBA" id="ARBA00022630"/>
    </source>
</evidence>
<feature type="binding site" evidence="6">
    <location>
        <position position="222"/>
    </location>
    <ligand>
        <name>FMN</name>
        <dbReference type="ChEBI" id="CHEBI:58210"/>
    </ligand>
</feature>
<dbReference type="Gene3D" id="3.20.20.30">
    <property type="entry name" value="Luciferase-like domain"/>
    <property type="match status" value="1"/>
</dbReference>
<comment type="caution">
    <text evidence="8">The sequence shown here is derived from an EMBL/GenBank/DDBJ whole genome shotgun (WGS) entry which is preliminary data.</text>
</comment>
<evidence type="ECO:0000313" key="9">
    <source>
        <dbReference type="Proteomes" id="UP000030949"/>
    </source>
</evidence>